<sequence>MENKNAHDRIPRFEDMMIPTLLALKALGGSGSNTEINEKVYEAMNFDDEVLNIPHKTEGLQSEVDHRLTRARRYMRKYGLIEDSSRGVWSIVDNTLDPHSIDPREIVRKVKSTQSSDKPDTEADNKAMSSIEENAEATAWESILLDILKNMDPSAFERLCQRLLRESGFTEVEVTGRPCDGGIDGKGVFSLNSFINFDVIFQCKRYRDAVKSKHIRDFRGAMQGRTDKGLFITTGRFTQEAYKEASRDGVPRIVLVDGIGVCQKLKELNLGVTTKVTTNEEVTINPEWFSKI</sequence>
<feature type="region of interest" description="Disordered" evidence="1">
    <location>
        <begin position="108"/>
        <end position="127"/>
    </location>
</feature>
<dbReference type="PANTHER" id="PTHR30015">
    <property type="entry name" value="MRR RESTRICTION SYSTEM PROTEIN"/>
    <property type="match status" value="1"/>
</dbReference>
<protein>
    <submittedName>
        <fullName evidence="4">Restriction system protein</fullName>
    </submittedName>
</protein>
<accession>A0A1T4NQE2</accession>
<feature type="domain" description="Restriction endonuclease type IV Mrr" evidence="2">
    <location>
        <begin position="148"/>
        <end position="260"/>
    </location>
</feature>
<dbReference type="InterPro" id="IPR011335">
    <property type="entry name" value="Restrct_endonuc-II-like"/>
</dbReference>
<dbReference type="InterPro" id="IPR007560">
    <property type="entry name" value="Restrct_endonuc_IV_Mrr"/>
</dbReference>
<proteinExistence type="predicted"/>
<dbReference type="SUPFAM" id="SSF52980">
    <property type="entry name" value="Restriction endonuclease-like"/>
    <property type="match status" value="1"/>
</dbReference>
<organism evidence="4 5">
    <name type="scientific">Porphyromonas cangingivalis</name>
    <dbReference type="NCBI Taxonomy" id="36874"/>
    <lineage>
        <taxon>Bacteria</taxon>
        <taxon>Pseudomonadati</taxon>
        <taxon>Bacteroidota</taxon>
        <taxon>Bacteroidia</taxon>
        <taxon>Bacteroidales</taxon>
        <taxon>Porphyromonadaceae</taxon>
        <taxon>Porphyromonas</taxon>
    </lineage>
</organism>
<dbReference type="GO" id="GO:0015666">
    <property type="term" value="F:restriction endodeoxyribonuclease activity"/>
    <property type="evidence" value="ECO:0007669"/>
    <property type="project" value="TreeGrafter"/>
</dbReference>
<dbReference type="RefSeq" id="WP_025839493.1">
    <property type="nucleotide sequence ID" value="NZ_FUWL01000024.1"/>
</dbReference>
<evidence type="ECO:0000313" key="5">
    <source>
        <dbReference type="Proteomes" id="UP000189956"/>
    </source>
</evidence>
<dbReference type="Pfam" id="PF14338">
    <property type="entry name" value="Mrr_N"/>
    <property type="match status" value="1"/>
</dbReference>
<dbReference type="EMBL" id="FUWL01000024">
    <property type="protein sequence ID" value="SJZ81286.1"/>
    <property type="molecule type" value="Genomic_DNA"/>
</dbReference>
<evidence type="ECO:0000259" key="2">
    <source>
        <dbReference type="Pfam" id="PF04471"/>
    </source>
</evidence>
<dbReference type="AlphaFoldDB" id="A0A1T4NQE2"/>
<feature type="domain" description="Restriction system protein Mrr-like N-terminal" evidence="3">
    <location>
        <begin position="13"/>
        <end position="93"/>
    </location>
</feature>
<dbReference type="Proteomes" id="UP000189956">
    <property type="component" value="Unassembled WGS sequence"/>
</dbReference>
<dbReference type="GO" id="GO:0009307">
    <property type="term" value="P:DNA restriction-modification system"/>
    <property type="evidence" value="ECO:0007669"/>
    <property type="project" value="InterPro"/>
</dbReference>
<evidence type="ECO:0000256" key="1">
    <source>
        <dbReference type="SAM" id="MobiDB-lite"/>
    </source>
</evidence>
<dbReference type="Gene3D" id="3.40.1350.10">
    <property type="match status" value="1"/>
</dbReference>
<dbReference type="Pfam" id="PF04471">
    <property type="entry name" value="Mrr_cat"/>
    <property type="match status" value="1"/>
</dbReference>
<dbReference type="InterPro" id="IPR025745">
    <property type="entry name" value="Mrr-like_N_dom"/>
</dbReference>
<dbReference type="InterPro" id="IPR011856">
    <property type="entry name" value="tRNA_endonuc-like_dom_sf"/>
</dbReference>
<gene>
    <name evidence="4" type="ORF">SAMN02745205_01966</name>
</gene>
<dbReference type="InterPro" id="IPR052906">
    <property type="entry name" value="Type_IV_Methyl-Rstrct_Enzyme"/>
</dbReference>
<name>A0A1T4NQE2_PORCN</name>
<evidence type="ECO:0000313" key="4">
    <source>
        <dbReference type="EMBL" id="SJZ81286.1"/>
    </source>
</evidence>
<dbReference type="PANTHER" id="PTHR30015:SF7">
    <property type="entry name" value="TYPE IV METHYL-DIRECTED RESTRICTION ENZYME ECOKMRR"/>
    <property type="match status" value="1"/>
</dbReference>
<reference evidence="4 5" key="1">
    <citation type="submission" date="2017-02" db="EMBL/GenBank/DDBJ databases">
        <authorList>
            <person name="Peterson S.W."/>
        </authorList>
    </citation>
    <scope>NUCLEOTIDE SEQUENCE [LARGE SCALE GENOMIC DNA]</scope>
    <source>
        <strain evidence="4 5">ATCC 700135</strain>
    </source>
</reference>
<dbReference type="GO" id="GO:0003677">
    <property type="term" value="F:DNA binding"/>
    <property type="evidence" value="ECO:0007669"/>
    <property type="project" value="InterPro"/>
</dbReference>
<evidence type="ECO:0000259" key="3">
    <source>
        <dbReference type="Pfam" id="PF14338"/>
    </source>
</evidence>